<proteinExistence type="predicted"/>
<evidence type="ECO:0000313" key="1">
    <source>
        <dbReference type="EMBL" id="KAG0139216.1"/>
    </source>
</evidence>
<evidence type="ECO:0000313" key="2">
    <source>
        <dbReference type="Proteomes" id="UP000886653"/>
    </source>
</evidence>
<dbReference type="EMBL" id="MU167699">
    <property type="protein sequence ID" value="KAG0139216.1"/>
    <property type="molecule type" value="Genomic_DNA"/>
</dbReference>
<sequence>MSCPQQLRKARRSSGDCAEVVQRLRGLKLLRSFSGDACEESTPELLKKLASEGDLVVSICSSTGAYAGRSLRSTLGPKFPAIGHILRKVFEIPNALRVKKDPQFPRSLKGLKHSLLYTDV</sequence>
<organism evidence="1 2">
    <name type="scientific">Cronartium quercuum f. sp. fusiforme G11</name>
    <dbReference type="NCBI Taxonomy" id="708437"/>
    <lineage>
        <taxon>Eukaryota</taxon>
        <taxon>Fungi</taxon>
        <taxon>Dikarya</taxon>
        <taxon>Basidiomycota</taxon>
        <taxon>Pucciniomycotina</taxon>
        <taxon>Pucciniomycetes</taxon>
        <taxon>Pucciniales</taxon>
        <taxon>Coleosporiaceae</taxon>
        <taxon>Cronartium</taxon>
    </lineage>
</organism>
<reference evidence="1" key="1">
    <citation type="submission" date="2013-11" db="EMBL/GenBank/DDBJ databases">
        <title>Genome sequence of the fusiform rust pathogen reveals effectors for host alternation and coevolution with pine.</title>
        <authorList>
            <consortium name="DOE Joint Genome Institute"/>
            <person name="Smith K."/>
            <person name="Pendleton A."/>
            <person name="Kubisiak T."/>
            <person name="Anderson C."/>
            <person name="Salamov A."/>
            <person name="Aerts A."/>
            <person name="Riley R."/>
            <person name="Clum A."/>
            <person name="Lindquist E."/>
            <person name="Ence D."/>
            <person name="Campbell M."/>
            <person name="Kronenberg Z."/>
            <person name="Feau N."/>
            <person name="Dhillon B."/>
            <person name="Hamelin R."/>
            <person name="Burleigh J."/>
            <person name="Smith J."/>
            <person name="Yandell M."/>
            <person name="Nelson C."/>
            <person name="Grigoriev I."/>
            <person name="Davis J."/>
        </authorList>
    </citation>
    <scope>NUCLEOTIDE SEQUENCE</scope>
    <source>
        <strain evidence="1">G11</strain>
    </source>
</reference>
<dbReference type="Proteomes" id="UP000886653">
    <property type="component" value="Unassembled WGS sequence"/>
</dbReference>
<name>A0A9P6N8I7_9BASI</name>
<gene>
    <name evidence="1" type="ORF">CROQUDRAFT_101934</name>
</gene>
<keyword evidence="2" id="KW-1185">Reference proteome</keyword>
<accession>A0A9P6N8I7</accession>
<protein>
    <submittedName>
        <fullName evidence="1">Uncharacterized protein</fullName>
    </submittedName>
</protein>
<dbReference type="AlphaFoldDB" id="A0A9P6N8I7"/>
<comment type="caution">
    <text evidence="1">The sequence shown here is derived from an EMBL/GenBank/DDBJ whole genome shotgun (WGS) entry which is preliminary data.</text>
</comment>